<dbReference type="InterPro" id="IPR006094">
    <property type="entry name" value="Oxid_FAD_bind_N"/>
</dbReference>
<comment type="similarity">
    <text evidence="1">Belongs to the oxygen-dependent FAD-linked oxidoreductase family.</text>
</comment>
<feature type="domain" description="FAD-binding PCMH-type" evidence="6">
    <location>
        <begin position="68"/>
        <end position="241"/>
    </location>
</feature>
<dbReference type="OrthoDB" id="2151789at2759"/>
<dbReference type="EMBL" id="LSBJ02000001">
    <property type="protein sequence ID" value="OAQ71988.1"/>
    <property type="molecule type" value="Genomic_DNA"/>
</dbReference>
<dbReference type="InterPro" id="IPR050416">
    <property type="entry name" value="FAD-linked_Oxidoreductase"/>
</dbReference>
<dbReference type="SUPFAM" id="SSF56176">
    <property type="entry name" value="FAD-binding/transporter-associated domain-like"/>
    <property type="match status" value="1"/>
</dbReference>
<keyword evidence="4" id="KW-0560">Oxidoreductase</keyword>
<dbReference type="PANTHER" id="PTHR42973">
    <property type="entry name" value="BINDING OXIDOREDUCTASE, PUTATIVE (AFU_ORTHOLOGUE AFUA_1G17690)-RELATED"/>
    <property type="match status" value="1"/>
</dbReference>
<keyword evidence="5" id="KW-0732">Signal</keyword>
<accession>A0A179G3F2</accession>
<protein>
    <submittedName>
        <fullName evidence="7">FAD-binding, type 2</fullName>
    </submittedName>
</protein>
<comment type="caution">
    <text evidence="7">The sequence shown here is derived from an EMBL/GenBank/DDBJ whole genome shotgun (WGS) entry which is preliminary data.</text>
</comment>
<keyword evidence="2" id="KW-0285">Flavoprotein</keyword>
<dbReference type="Proteomes" id="UP000078397">
    <property type="component" value="Unassembled WGS sequence"/>
</dbReference>
<dbReference type="RefSeq" id="XP_018148071.1">
    <property type="nucleotide sequence ID" value="XM_018292805.1"/>
</dbReference>
<dbReference type="PROSITE" id="PS51387">
    <property type="entry name" value="FAD_PCMH"/>
    <property type="match status" value="1"/>
</dbReference>
<organism evidence="7 8">
    <name type="scientific">Pochonia chlamydosporia 170</name>
    <dbReference type="NCBI Taxonomy" id="1380566"/>
    <lineage>
        <taxon>Eukaryota</taxon>
        <taxon>Fungi</taxon>
        <taxon>Dikarya</taxon>
        <taxon>Ascomycota</taxon>
        <taxon>Pezizomycotina</taxon>
        <taxon>Sordariomycetes</taxon>
        <taxon>Hypocreomycetidae</taxon>
        <taxon>Hypocreales</taxon>
        <taxon>Clavicipitaceae</taxon>
        <taxon>Pochonia</taxon>
    </lineage>
</organism>
<dbReference type="KEGG" id="pchm:VFPPC_15052"/>
<evidence type="ECO:0000256" key="1">
    <source>
        <dbReference type="ARBA" id="ARBA00005466"/>
    </source>
</evidence>
<evidence type="ECO:0000256" key="4">
    <source>
        <dbReference type="ARBA" id="ARBA00023002"/>
    </source>
</evidence>
<evidence type="ECO:0000313" key="7">
    <source>
        <dbReference type="EMBL" id="OAQ71988.1"/>
    </source>
</evidence>
<dbReference type="InterPro" id="IPR036318">
    <property type="entry name" value="FAD-bd_PCMH-like_sf"/>
</dbReference>
<gene>
    <name evidence="7" type="ORF">VFPPC_15052</name>
</gene>
<name>A0A179G3F2_METCM</name>
<dbReference type="InterPro" id="IPR016169">
    <property type="entry name" value="FAD-bd_PCMH_sub2"/>
</dbReference>
<dbReference type="GeneID" id="28856799"/>
<evidence type="ECO:0000313" key="8">
    <source>
        <dbReference type="Proteomes" id="UP000078397"/>
    </source>
</evidence>
<keyword evidence="8" id="KW-1185">Reference proteome</keyword>
<dbReference type="Pfam" id="PF01565">
    <property type="entry name" value="FAD_binding_4"/>
    <property type="match status" value="1"/>
</dbReference>
<dbReference type="AlphaFoldDB" id="A0A179G3F2"/>
<dbReference type="Gene3D" id="3.30.465.10">
    <property type="match status" value="1"/>
</dbReference>
<dbReference type="InterPro" id="IPR016166">
    <property type="entry name" value="FAD-bd_PCMH"/>
</dbReference>
<evidence type="ECO:0000256" key="2">
    <source>
        <dbReference type="ARBA" id="ARBA00022630"/>
    </source>
</evidence>
<dbReference type="GO" id="GO:0016491">
    <property type="term" value="F:oxidoreductase activity"/>
    <property type="evidence" value="ECO:0007669"/>
    <property type="project" value="UniProtKB-KW"/>
</dbReference>
<feature type="chain" id="PRO_5008102296" evidence="5">
    <location>
        <begin position="17"/>
        <end position="530"/>
    </location>
</feature>
<sequence length="530" mass="57735">MRFLWLTLVLCPFIEASSHDTKAVCSALRSRFPNLLIWDPIGPQAVDTIANASIYNSALFSYWNAASSKNRPTCGFFPYNAEQVSFAIKVLNAYPSVKFALKSGGHNPNLGYSNVNQGLLIAFRPNSQYAIPSEDGKTVEVGAGCKWEDVYSALEPLGKTAVGGRLGDVGVTGFMLGGGLSYLSAQYGFACDNVVSFECVLANGTIVTATSTSHPELFFALRGGGNQYAVVTKMLLKTYDIGQNGTVWGGVRTYTADKRKQILSAITNFTAKGADPKAAIIPTFNSFSALGINVPGTLVFFFYDGLNPPPGVFDEFDAISSFSDDTKPRSYSDLTKEVLGGDMKGLRFQIRENTFPNMPAAKMTSFLSDHFDLLVAKATEAAVVDLLDFKLFSFAIQPMPHGIAKASLEHGGPNALGLVPEHGDRVWMEYDIAWLSPLCDAACPKFFAKLVNSQHDLHKSKYSGIYPTNYKSGDLGFLSYNPIFMNDAMDGQDVLQSYGEATYSRLQSIHEAYDPNGLFSERQGGFKFSR</sequence>
<reference evidence="7 8" key="1">
    <citation type="journal article" date="2016" name="PLoS Pathog.">
        <title>Biosynthesis of antibiotic leucinostatins in bio-control fungus Purpureocillium lilacinum and their inhibition on phytophthora revealed by genome mining.</title>
        <authorList>
            <person name="Wang G."/>
            <person name="Liu Z."/>
            <person name="Lin R."/>
            <person name="Li E."/>
            <person name="Mao Z."/>
            <person name="Ling J."/>
            <person name="Yang Y."/>
            <person name="Yin W.B."/>
            <person name="Xie B."/>
        </authorList>
    </citation>
    <scope>NUCLEOTIDE SEQUENCE [LARGE SCALE GENOMIC DNA]</scope>
    <source>
        <strain evidence="7">170</strain>
    </source>
</reference>
<dbReference type="PANTHER" id="PTHR42973:SF13">
    <property type="entry name" value="FAD-BINDING PCMH-TYPE DOMAIN-CONTAINING PROTEIN"/>
    <property type="match status" value="1"/>
</dbReference>
<feature type="signal peptide" evidence="5">
    <location>
        <begin position="1"/>
        <end position="16"/>
    </location>
</feature>
<evidence type="ECO:0000259" key="6">
    <source>
        <dbReference type="PROSITE" id="PS51387"/>
    </source>
</evidence>
<proteinExistence type="inferred from homology"/>
<keyword evidence="3" id="KW-0274">FAD</keyword>
<evidence type="ECO:0000256" key="3">
    <source>
        <dbReference type="ARBA" id="ARBA00022827"/>
    </source>
</evidence>
<dbReference type="GO" id="GO:0071949">
    <property type="term" value="F:FAD binding"/>
    <property type="evidence" value="ECO:0007669"/>
    <property type="project" value="InterPro"/>
</dbReference>
<dbReference type="STRING" id="1380566.A0A179G3F2"/>
<evidence type="ECO:0000256" key="5">
    <source>
        <dbReference type="SAM" id="SignalP"/>
    </source>
</evidence>